<dbReference type="Gene3D" id="1.20.5.500">
    <property type="entry name" value="Single helix bin"/>
    <property type="match status" value="1"/>
</dbReference>
<dbReference type="Ensembl" id="ENSMALT00000023889.1">
    <property type="protein sequence ID" value="ENSMALP00000023440.1"/>
    <property type="gene ID" value="ENSMALG00000016346.1"/>
</dbReference>
<keyword evidence="2 3" id="KW-0175">Coiled coil</keyword>
<evidence type="ECO:0000256" key="1">
    <source>
        <dbReference type="ARBA" id="ARBA00022754"/>
    </source>
</evidence>
<evidence type="ECO:0000313" key="6">
    <source>
        <dbReference type="Ensembl" id="ENSMALP00000023440.1"/>
    </source>
</evidence>
<evidence type="ECO:0000256" key="2">
    <source>
        <dbReference type="ARBA" id="ARBA00023054"/>
    </source>
</evidence>
<keyword evidence="1" id="KW-0403">Intermediate filament</keyword>
<sequence>MPSHIAASMFGGAGGRGSRASVGSLGGLRNALRNEPDRGSASTAHTAHTALATPTAPEDDRQTLRLLNDRLSGYLGKVKQLQEENDNLEKQIDEILTKRKTPEGRDWDAMEKPLDDLKKQVKGITMDNAKLLLQIDNTTLANDDLKKKLGDEKKAGKELEKDLEALKKSIGDTKLNQEQTKKQIGLVKEELDRLQQEHKDEVDVLYEKIQDSEVKVEIDSQDSNLTEILNKIRSQYSNLGKTNLKETEEKYQSKVQLLWMSSTRCSVSYSLLLIISPFLSCFSLPSLTTLRWQRPGTLKSCRLERQSSRICLNRDKLWMLRSTVCTAWYIHKSHFTYITCQSAMKYYRVKSQTQKEQQLSFRSDE</sequence>
<dbReference type="SMART" id="SM01391">
    <property type="entry name" value="Filament"/>
    <property type="match status" value="1"/>
</dbReference>
<keyword evidence="7" id="KW-1185">Reference proteome</keyword>
<proteinExistence type="predicted"/>
<dbReference type="SUPFAM" id="SSF64593">
    <property type="entry name" value="Intermediate filament protein, coiled coil region"/>
    <property type="match status" value="1"/>
</dbReference>
<dbReference type="Proteomes" id="UP000261600">
    <property type="component" value="Unplaced"/>
</dbReference>
<dbReference type="AlphaFoldDB" id="A0A3Q3K2L0"/>
<feature type="region of interest" description="Disordered" evidence="4">
    <location>
        <begin position="1"/>
        <end position="61"/>
    </location>
</feature>
<dbReference type="PROSITE" id="PS51842">
    <property type="entry name" value="IF_ROD_2"/>
    <property type="match status" value="1"/>
</dbReference>
<evidence type="ECO:0000259" key="5">
    <source>
        <dbReference type="PROSITE" id="PS51842"/>
    </source>
</evidence>
<dbReference type="InterPro" id="IPR039008">
    <property type="entry name" value="IF_rod_dom"/>
</dbReference>
<dbReference type="GO" id="GO:0005198">
    <property type="term" value="F:structural molecule activity"/>
    <property type="evidence" value="ECO:0007669"/>
    <property type="project" value="InterPro"/>
</dbReference>
<dbReference type="PANTHER" id="PTHR23239:SF358">
    <property type="entry name" value="KERATIN, TYPE I CYTOSKELETAL 18"/>
    <property type="match status" value="1"/>
</dbReference>
<protein>
    <recommendedName>
        <fullName evidence="5">IF rod domain-containing protein</fullName>
    </recommendedName>
</protein>
<dbReference type="Pfam" id="PF00038">
    <property type="entry name" value="Filament"/>
    <property type="match status" value="1"/>
</dbReference>
<feature type="compositionally biased region" description="Low complexity" evidence="4">
    <location>
        <begin position="18"/>
        <end position="29"/>
    </location>
</feature>
<dbReference type="PANTHER" id="PTHR23239">
    <property type="entry name" value="INTERMEDIATE FILAMENT"/>
    <property type="match status" value="1"/>
</dbReference>
<accession>A0A3Q3K2L0</accession>
<dbReference type="InterPro" id="IPR002957">
    <property type="entry name" value="Keratin_I"/>
</dbReference>
<feature type="domain" description="IF rod" evidence="5">
    <location>
        <begin position="60"/>
        <end position="365"/>
    </location>
</feature>
<dbReference type="STRING" id="43700.ENSMALP00000023440"/>
<organism evidence="6 7">
    <name type="scientific">Monopterus albus</name>
    <name type="common">Swamp eel</name>
    <dbReference type="NCBI Taxonomy" id="43700"/>
    <lineage>
        <taxon>Eukaryota</taxon>
        <taxon>Metazoa</taxon>
        <taxon>Chordata</taxon>
        <taxon>Craniata</taxon>
        <taxon>Vertebrata</taxon>
        <taxon>Euteleostomi</taxon>
        <taxon>Actinopterygii</taxon>
        <taxon>Neopterygii</taxon>
        <taxon>Teleostei</taxon>
        <taxon>Neoteleostei</taxon>
        <taxon>Acanthomorphata</taxon>
        <taxon>Anabantaria</taxon>
        <taxon>Synbranchiformes</taxon>
        <taxon>Synbranchidae</taxon>
        <taxon>Monopterus</taxon>
    </lineage>
</organism>
<dbReference type="Gene3D" id="1.20.5.1160">
    <property type="entry name" value="Vasodilator-stimulated phosphoprotein"/>
    <property type="match status" value="1"/>
</dbReference>
<evidence type="ECO:0000256" key="4">
    <source>
        <dbReference type="SAM" id="MobiDB-lite"/>
    </source>
</evidence>
<feature type="coiled-coil region" evidence="3">
    <location>
        <begin position="128"/>
        <end position="208"/>
    </location>
</feature>
<evidence type="ECO:0000313" key="7">
    <source>
        <dbReference type="Proteomes" id="UP000261600"/>
    </source>
</evidence>
<feature type="coiled-coil region" evidence="3">
    <location>
        <begin position="64"/>
        <end position="98"/>
    </location>
</feature>
<evidence type="ECO:0000256" key="3">
    <source>
        <dbReference type="SAM" id="Coils"/>
    </source>
</evidence>
<name>A0A3Q3K2L0_MONAL</name>
<dbReference type="GO" id="GO:0005882">
    <property type="term" value="C:intermediate filament"/>
    <property type="evidence" value="ECO:0007669"/>
    <property type="project" value="UniProtKB-KW"/>
</dbReference>
<feature type="compositionally biased region" description="Low complexity" evidence="4">
    <location>
        <begin position="40"/>
        <end position="56"/>
    </location>
</feature>
<reference evidence="6" key="2">
    <citation type="submission" date="2025-09" db="UniProtKB">
        <authorList>
            <consortium name="Ensembl"/>
        </authorList>
    </citation>
    <scope>IDENTIFICATION</scope>
</reference>
<reference evidence="6" key="1">
    <citation type="submission" date="2025-08" db="UniProtKB">
        <authorList>
            <consortium name="Ensembl"/>
        </authorList>
    </citation>
    <scope>IDENTIFICATION</scope>
</reference>